<feature type="domain" description="RACo linker region" evidence="2">
    <location>
        <begin position="16"/>
        <end position="92"/>
    </location>
</feature>
<evidence type="ECO:0000259" key="1">
    <source>
        <dbReference type="Pfam" id="PF14574"/>
    </source>
</evidence>
<dbReference type="Gene3D" id="3.10.20.880">
    <property type="match status" value="1"/>
</dbReference>
<dbReference type="EMBL" id="CP019962">
    <property type="protein sequence ID" value="ARD68014.1"/>
    <property type="molecule type" value="Genomic_DNA"/>
</dbReference>
<dbReference type="InterPro" id="IPR027980">
    <property type="entry name" value="RACo_C"/>
</dbReference>
<dbReference type="Pfam" id="PF17650">
    <property type="entry name" value="RACo_linker"/>
    <property type="match status" value="1"/>
</dbReference>
<name>A0AAC9QXP8_EUBLI</name>
<dbReference type="Gene3D" id="3.30.420.480">
    <property type="entry name" value="Domain of unknown function (DUF4445)"/>
    <property type="match status" value="1"/>
</dbReference>
<feature type="domain" description="RACo C-terminal" evidence="1">
    <location>
        <begin position="259"/>
        <end position="514"/>
    </location>
</feature>
<gene>
    <name evidence="4" type="ORF">B2M23_16880</name>
</gene>
<evidence type="ECO:0000313" key="5">
    <source>
        <dbReference type="Proteomes" id="UP000192391"/>
    </source>
</evidence>
<accession>A0AAC9QXP8</accession>
<sequence length="525" mass="56923">MKWNTKTGDDLLNAFSQKIYLELPAPGQVDITADRERLLQGLEATFSPLALSYKTYKKYAAVCRESDFKVTCTLVYAGNHWELTRIEAGDTTAQNYGLAVDLGSTTVIMQSIDLNTGQVLAEKSRFNRQIDYGDEILSRIFYTKGRPDHLDELQASTVRTFCDLLNDLAAQTGIAPEAYSIMIVSGNTTMSHLFLGIDPWPIFEVPFTPMFNHTDFIPADDLSLPTGGLVYCMPSAANYLGGDIISGLLAARLDKQKKPSLFIDIGTNGEMVLGDENFLIAGAGAAGPALEGGISKSGMKAGPGAIDHVSITEGVLSYTTIENAPPKGICGSGIVDLLSEMLLNGWIDFSGKFNPDATDRIEATDDGYALRYADADVTADGASLFFNQTDIIQYLDTKAAANTMVAYLLEAAGLGPEDIDQVFIAGAFCAHINLEAAVNIGLYPDLPAERFTVLGNSSLTGARALLLDYTLFDTVGALQHNIQYLEFGAASDFLTRMFAARFLPHTDLSLYPTVRQRLKERGVLR</sequence>
<dbReference type="InterPro" id="IPR040506">
    <property type="entry name" value="RACo_linker"/>
</dbReference>
<dbReference type="InterPro" id="IPR041414">
    <property type="entry name" value="Raco-like_middle"/>
</dbReference>
<dbReference type="PANTHER" id="PTHR42895">
    <property type="entry name" value="IRON-SULFUR CLUSTER-BINDING PROTEIN-RELATED"/>
    <property type="match status" value="1"/>
</dbReference>
<organism evidence="4 5">
    <name type="scientific">Eubacterium limosum</name>
    <dbReference type="NCBI Taxonomy" id="1736"/>
    <lineage>
        <taxon>Bacteria</taxon>
        <taxon>Bacillati</taxon>
        <taxon>Bacillota</taxon>
        <taxon>Clostridia</taxon>
        <taxon>Eubacteriales</taxon>
        <taxon>Eubacteriaceae</taxon>
        <taxon>Eubacterium</taxon>
    </lineage>
</organism>
<dbReference type="PANTHER" id="PTHR42895:SF1">
    <property type="entry name" value="IRON-SULFUR CLUSTER PROTEIN"/>
    <property type="match status" value="1"/>
</dbReference>
<evidence type="ECO:0000259" key="2">
    <source>
        <dbReference type="Pfam" id="PF17650"/>
    </source>
</evidence>
<proteinExistence type="predicted"/>
<protein>
    <submittedName>
        <fullName evidence="4">Ferredoxin</fullName>
    </submittedName>
</protein>
<reference evidence="5" key="1">
    <citation type="journal article" date="2017" name="Sci. Rep.">
        <title>Determination of the Genome and Primary Transcriptome of Syngas Fermenting Eubacterium limosum ATCC 8486.</title>
        <authorList>
            <person name="Song Y."/>
            <person name="Shin J."/>
            <person name="Jeong Y."/>
            <person name="Jin S."/>
            <person name="Lee J.K."/>
            <person name="Kim D.R."/>
            <person name="Kim S.C."/>
            <person name="Cho S."/>
            <person name="Cho B.K."/>
        </authorList>
    </citation>
    <scope>NUCLEOTIDE SEQUENCE [LARGE SCALE GENOMIC DNA]</scope>
    <source>
        <strain evidence="5">ATCC 8486</strain>
    </source>
</reference>
<dbReference type="Pfam" id="PF14574">
    <property type="entry name" value="RACo_C_ter"/>
    <property type="match status" value="1"/>
</dbReference>
<dbReference type="Proteomes" id="UP000192391">
    <property type="component" value="Chromosome"/>
</dbReference>
<dbReference type="InterPro" id="IPR042259">
    <property type="entry name" value="Raco-like_middle_sf"/>
</dbReference>
<dbReference type="AlphaFoldDB" id="A0AAC9QXP8"/>
<evidence type="ECO:0000259" key="3">
    <source>
        <dbReference type="Pfam" id="PF17651"/>
    </source>
</evidence>
<dbReference type="InterPro" id="IPR052911">
    <property type="entry name" value="Corrinoid_activation_enz"/>
</dbReference>
<feature type="domain" description="RACo-like middle region" evidence="3">
    <location>
        <begin position="96"/>
        <end position="256"/>
    </location>
</feature>
<evidence type="ECO:0000313" key="4">
    <source>
        <dbReference type="EMBL" id="ARD68014.1"/>
    </source>
</evidence>
<dbReference type="KEGG" id="elim:B2M23_16880"/>
<dbReference type="Pfam" id="PF17651">
    <property type="entry name" value="Raco_middle"/>
    <property type="match status" value="1"/>
</dbReference>